<feature type="domain" description="Helicase C-terminal" evidence="10">
    <location>
        <begin position="815"/>
        <end position="967"/>
    </location>
</feature>
<keyword evidence="4" id="KW-0378">Hydrolase</keyword>
<gene>
    <name evidence="11" type="ORF">HBR001_LOCUS4292</name>
</gene>
<proteinExistence type="predicted"/>
<reference evidence="11" key="1">
    <citation type="submission" date="2022-12" db="EMBL/GenBank/DDBJ databases">
        <authorList>
            <person name="Webb A."/>
        </authorList>
    </citation>
    <scope>NUCLEOTIDE SEQUENCE</scope>
    <source>
        <strain evidence="11">Hp1</strain>
    </source>
</reference>
<evidence type="ECO:0000259" key="8">
    <source>
        <dbReference type="PROSITE" id="PS50013"/>
    </source>
</evidence>
<evidence type="ECO:0000313" key="11">
    <source>
        <dbReference type="EMBL" id="CAI5728296.1"/>
    </source>
</evidence>
<evidence type="ECO:0000313" key="12">
    <source>
        <dbReference type="Proteomes" id="UP001162031"/>
    </source>
</evidence>
<dbReference type="PANTHER" id="PTHR45623:SF11">
    <property type="entry name" value="KISMET, ISOFORM C"/>
    <property type="match status" value="1"/>
</dbReference>
<dbReference type="SMART" id="SM00490">
    <property type="entry name" value="HELICc"/>
    <property type="match status" value="1"/>
</dbReference>
<dbReference type="GO" id="GO:0005524">
    <property type="term" value="F:ATP binding"/>
    <property type="evidence" value="ECO:0007669"/>
    <property type="project" value="UniProtKB-KW"/>
</dbReference>
<dbReference type="Pfam" id="PF00176">
    <property type="entry name" value="SNF2-rel_dom"/>
    <property type="match status" value="1"/>
</dbReference>
<feature type="compositionally biased region" description="Basic residues" evidence="7">
    <location>
        <begin position="124"/>
        <end position="133"/>
    </location>
</feature>
<dbReference type="GO" id="GO:0140658">
    <property type="term" value="F:ATP-dependent chromatin remodeler activity"/>
    <property type="evidence" value="ECO:0007669"/>
    <property type="project" value="TreeGrafter"/>
</dbReference>
<dbReference type="InterPro" id="IPR000330">
    <property type="entry name" value="SNF2_N"/>
</dbReference>
<dbReference type="EMBL" id="CANTFL010000861">
    <property type="protein sequence ID" value="CAI5728296.1"/>
    <property type="molecule type" value="Genomic_DNA"/>
</dbReference>
<dbReference type="PROSITE" id="PS50013">
    <property type="entry name" value="CHROMO_2"/>
    <property type="match status" value="2"/>
</dbReference>
<feature type="compositionally biased region" description="Basic residues" evidence="7">
    <location>
        <begin position="155"/>
        <end position="180"/>
    </location>
</feature>
<feature type="compositionally biased region" description="Acidic residues" evidence="7">
    <location>
        <begin position="1145"/>
        <end position="1159"/>
    </location>
</feature>
<name>A0AAV0U0S6_HYABA</name>
<dbReference type="InterPro" id="IPR038718">
    <property type="entry name" value="SNF2-like_sf"/>
</dbReference>
<organism evidence="11 12">
    <name type="scientific">Hyaloperonospora brassicae</name>
    <name type="common">Brassica downy mildew</name>
    <name type="synonym">Peronospora brassicae</name>
    <dbReference type="NCBI Taxonomy" id="162125"/>
    <lineage>
        <taxon>Eukaryota</taxon>
        <taxon>Sar</taxon>
        <taxon>Stramenopiles</taxon>
        <taxon>Oomycota</taxon>
        <taxon>Peronosporomycetes</taxon>
        <taxon>Peronosporales</taxon>
        <taxon>Peronosporaceae</taxon>
        <taxon>Hyaloperonospora</taxon>
    </lineage>
</organism>
<dbReference type="InterPro" id="IPR000953">
    <property type="entry name" value="Chromo/chromo_shadow_dom"/>
</dbReference>
<feature type="region of interest" description="Disordered" evidence="7">
    <location>
        <begin position="1"/>
        <end position="200"/>
    </location>
</feature>
<dbReference type="Proteomes" id="UP001162031">
    <property type="component" value="Unassembled WGS sequence"/>
</dbReference>
<evidence type="ECO:0000256" key="2">
    <source>
        <dbReference type="ARBA" id="ARBA00022737"/>
    </source>
</evidence>
<dbReference type="InterPro" id="IPR027417">
    <property type="entry name" value="P-loop_NTPase"/>
</dbReference>
<comment type="subcellular location">
    <subcellularLocation>
        <location evidence="1">Nucleus</location>
    </subcellularLocation>
</comment>
<dbReference type="GO" id="GO:0003682">
    <property type="term" value="F:chromatin binding"/>
    <property type="evidence" value="ECO:0007669"/>
    <property type="project" value="TreeGrafter"/>
</dbReference>
<evidence type="ECO:0000256" key="1">
    <source>
        <dbReference type="ARBA" id="ARBA00004123"/>
    </source>
</evidence>
<feature type="compositionally biased region" description="Acidic residues" evidence="7">
    <location>
        <begin position="185"/>
        <end position="195"/>
    </location>
</feature>
<evidence type="ECO:0000259" key="10">
    <source>
        <dbReference type="PROSITE" id="PS51194"/>
    </source>
</evidence>
<dbReference type="SUPFAM" id="SSF54160">
    <property type="entry name" value="Chromo domain-like"/>
    <property type="match status" value="2"/>
</dbReference>
<protein>
    <recommendedName>
        <fullName evidence="13">Chromodomain-helicase-DNA-binding protein 6</fullName>
    </recommendedName>
</protein>
<feature type="compositionally biased region" description="Low complexity" evidence="7">
    <location>
        <begin position="18"/>
        <end position="32"/>
    </location>
</feature>
<dbReference type="PROSITE" id="PS51194">
    <property type="entry name" value="HELICASE_CTER"/>
    <property type="match status" value="1"/>
</dbReference>
<feature type="compositionally biased region" description="Basic and acidic residues" evidence="7">
    <location>
        <begin position="1394"/>
        <end position="1405"/>
    </location>
</feature>
<dbReference type="InterPro" id="IPR049730">
    <property type="entry name" value="SNF2/RAD54-like_C"/>
</dbReference>
<keyword evidence="12" id="KW-1185">Reference proteome</keyword>
<dbReference type="PANTHER" id="PTHR45623">
    <property type="entry name" value="CHROMODOMAIN-HELICASE-DNA-BINDING PROTEIN 3-RELATED-RELATED"/>
    <property type="match status" value="1"/>
</dbReference>
<dbReference type="CDD" id="cd17995">
    <property type="entry name" value="DEXHc_CHD6_7_8_9"/>
    <property type="match status" value="1"/>
</dbReference>
<feature type="domain" description="Chromo" evidence="8">
    <location>
        <begin position="284"/>
        <end position="343"/>
    </location>
</feature>
<evidence type="ECO:0000256" key="7">
    <source>
        <dbReference type="SAM" id="MobiDB-lite"/>
    </source>
</evidence>
<evidence type="ECO:0000256" key="3">
    <source>
        <dbReference type="ARBA" id="ARBA00022741"/>
    </source>
</evidence>
<keyword evidence="3" id="KW-0547">Nucleotide-binding</keyword>
<feature type="region of interest" description="Disordered" evidence="7">
    <location>
        <begin position="1394"/>
        <end position="1438"/>
    </location>
</feature>
<evidence type="ECO:0000256" key="6">
    <source>
        <dbReference type="ARBA" id="ARBA00023242"/>
    </source>
</evidence>
<dbReference type="SMART" id="SM00298">
    <property type="entry name" value="CHROMO"/>
    <property type="match status" value="2"/>
</dbReference>
<sequence length="2198" mass="248400">MGSYRANDAAVETVELLSSSSSDSETSASVKSRAPERSRSNGNAANESEESTSNVWDLERPAKRRRGAQEKYRMQDSNSGEDEDDGDKVEEEEADEDATEDYVDPVETPSDEEEEQLVEEQLNRRRSRRKSKPLHSFVDTSDDEYMISSDEQRKKPIARSRPKKKSAAKSKARSKRKRRGSSSDSSDESSGDAEGESTKVKAEFSGFVIDKILGREVHTLKEWKKMCWNKSTRFLTHCSIFSSDEEGEMDQEVKLEQVQEEQKKTKGGEQSTVASNEIDLTRKASVEDVEDADEERFLIKWKSLSYLHTSWQTEDELRETDKNAKGKIQRFREKEHRAGFSEDTQGDEYFNPEFRIVDRILEIRDQPLDGFAVASSTRGKGTLMYFLVKWKALPYDELTWEREDDVGDDAAVELYNDRIMRAAKRFQKVALAKHTPQSKRKNFRGYTTESPPPCKKEQNFQLRDYQLTGVNWMLFNWYQKRNSMLADEMGLGKTVQTVMFVNHLAAVERTPRPFIIVAPLSTLGHWQREFDSWTNLNAVVYHGSVAAREALQNYEFFLTEDELQRAEELFAKDPSKGNWKRLSLRPKRNCYRFDVLITTFEMASAIDLYKLAQIKWQLMVVDEAHRLKNRNSKLSVILRTRFTYENMLLLTGTPLQNNVEELWVLLNFLDTKKFESKEAFLERFGELTDSAQVERLHSELKPYLLRRMKEDVEKSLAPKEETIIEVELTVLQKQYYRAIYEKNTEFLSRGGKKGNTPSLMNVLMELRKCCNHPFLVKGVEEREAKRLASQKSVPKEEIQRQISESLVDSSGKLVLLNKLLPRLKESGHRVLIFSQFRIMLDIIQDYLALRRYNCERIDGNITGNERQTAIDRFCREDSDAFIMLLSTRAGGVGINLTAADTVIIYDSDWNPQNDLQAQARCHRIGQKKSVKIYRLLTSKTYELHMFHKASLKLGLDQAVLGGIKNDDPVAKLKGASSKSKANDRMSKEEIESLLKHGAYEMFKEQDGEAEAASKKFGEESIDQILSRSTTIVHDPTRNVDGNEKRNIMSSFSKATFVSSTDPDDKVDVDDPNFWTKVIGLKGVEEQKMEEPSPLQTRRCRRKVKSYLTDDDKSFMVGDSGDDNPSLRKRPYRELGVVKDEEFVVSDDDDDDDDLSDEDMAKDGLSGVTPVEKRKRSKAPLLPIYSHIERIAELLGSLGYGRWDDMKRHAPILQAYPDQELSKCVQEYVCSLVRITTAMTTFPRIGLDLESSRVYIVSTTPPPLQMGNASPIERYTCEVGSTCCRYRFIPAMLKDMRIMNPLAVAIPPRMWITDFKSRAARGSRTKLQQIDTMYKLNDFVGVRLVPPGPLIALITDFQCMRDKAAVHRMIESGIVPENGDTSPVDKDEKLEPVLDKPADPAVDHPSAESLSARSGGSECVSKNEDVSMGDEPQSASHNQRRVLPAAFAKSDVEADPTGNCSAAEHFVQASSENTSLEKCEPKDVSASSLTVEEATSTVYIDTATTKVSNATNNEDISTVAKSQTPSAQSSGDTTDSGANGQITLPESVKNENLDPPAHSNAIGSSTTSAAAIPTVQQRCPAAAIVTPERNQAMRILQTLLPVNSSEPVAPWWIPRVDDVLLMMYVHREGWIKGRALPLRMVKESPLFGDRAKRHPLTEWPSVASLNRRVKVLLHAWTVVRIAQPVVPSAPSIAAPLNVAFTRQPQMQPIPHEQLQLQLQRKRQYEIQRAQLTSRYPSASFHDSRHNRFAKLIFSYGIPDVGTCRDDRERHEKWRYFLQDCQLGVAHSPLEELLAEALDLERVCYHRLREDTGEANNMTLSQENSILGGKRGFWLLTATQCRRLLHRVDLFRLLRTQILVLPPAQLVEVVSRVVRAQSASTDYPVWWSCPRHDILLLQGVECYGLDEHLASVWKLPLFSSANTTSAFPSSSWVENYVTVLALACRNLIVKAQSFYSDDRYVQPGNRASVEKYVAPTKADLEAETRRRVRDICGMREEDPYFVSVVRLRQHIDSNAAREKRLSRRVEDDPLEKHAIQNNEDQIPSAAAEEGELMRQEDPYESVRIRTIWAAETKRDEIAAAKKRLECSGDNSKTTCVQDGDGSTNATGSGSEKEEGAQPPSGFSKTHLGEDVDSCDGEQGTKCVQPLPSLRNSLGQDSLAAAVAVANVKEAMPTPHTKSEVSYGAAHSWDVIVIDSSDDSN</sequence>
<evidence type="ECO:0000256" key="4">
    <source>
        <dbReference type="ARBA" id="ARBA00022801"/>
    </source>
</evidence>
<feature type="region of interest" description="Disordered" evidence="7">
    <location>
        <begin position="1513"/>
        <end position="1563"/>
    </location>
</feature>
<feature type="region of interest" description="Disordered" evidence="7">
    <location>
        <begin position="1145"/>
        <end position="1171"/>
    </location>
</feature>
<dbReference type="GO" id="GO:0042393">
    <property type="term" value="F:histone binding"/>
    <property type="evidence" value="ECO:0007669"/>
    <property type="project" value="TreeGrafter"/>
</dbReference>
<evidence type="ECO:0000259" key="9">
    <source>
        <dbReference type="PROSITE" id="PS51192"/>
    </source>
</evidence>
<dbReference type="SMART" id="SM00487">
    <property type="entry name" value="DEXDc"/>
    <property type="match status" value="1"/>
</dbReference>
<dbReference type="InterPro" id="IPR001650">
    <property type="entry name" value="Helicase_C-like"/>
</dbReference>
<evidence type="ECO:0000256" key="5">
    <source>
        <dbReference type="ARBA" id="ARBA00022840"/>
    </source>
</evidence>
<feature type="domain" description="Helicase ATP-binding" evidence="9">
    <location>
        <begin position="474"/>
        <end position="672"/>
    </location>
</feature>
<dbReference type="GO" id="GO:0000785">
    <property type="term" value="C:chromatin"/>
    <property type="evidence" value="ECO:0007669"/>
    <property type="project" value="TreeGrafter"/>
</dbReference>
<feature type="compositionally biased region" description="Polar residues" evidence="7">
    <location>
        <begin position="1513"/>
        <end position="1543"/>
    </location>
</feature>
<feature type="compositionally biased region" description="Polar residues" evidence="7">
    <location>
        <begin position="2086"/>
        <end position="2107"/>
    </location>
</feature>
<feature type="region of interest" description="Disordered" evidence="7">
    <location>
        <begin position="2086"/>
        <end position="2136"/>
    </location>
</feature>
<feature type="compositionally biased region" description="Polar residues" evidence="7">
    <location>
        <begin position="40"/>
        <end position="55"/>
    </location>
</feature>
<dbReference type="InterPro" id="IPR023780">
    <property type="entry name" value="Chromo_domain"/>
</dbReference>
<evidence type="ECO:0008006" key="13">
    <source>
        <dbReference type="Google" id="ProtNLM"/>
    </source>
</evidence>
<feature type="region of interest" description="Disordered" evidence="7">
    <location>
        <begin position="1470"/>
        <end position="1489"/>
    </location>
</feature>
<dbReference type="Pfam" id="PF00385">
    <property type="entry name" value="Chromo"/>
    <property type="match status" value="1"/>
</dbReference>
<keyword evidence="6" id="KW-0539">Nucleus</keyword>
<dbReference type="InterPro" id="IPR016197">
    <property type="entry name" value="Chromo-like_dom_sf"/>
</dbReference>
<dbReference type="Gene3D" id="2.40.50.40">
    <property type="match status" value="2"/>
</dbReference>
<comment type="caution">
    <text evidence="11">The sequence shown here is derived from an EMBL/GenBank/DDBJ whole genome shotgun (WGS) entry which is preliminary data.</text>
</comment>
<keyword evidence="2" id="KW-0677">Repeat</keyword>
<keyword evidence="5" id="KW-0067">ATP-binding</keyword>
<dbReference type="GO" id="GO:0016887">
    <property type="term" value="F:ATP hydrolysis activity"/>
    <property type="evidence" value="ECO:0007669"/>
    <property type="project" value="TreeGrafter"/>
</dbReference>
<feature type="compositionally biased region" description="Basic and acidic residues" evidence="7">
    <location>
        <begin position="57"/>
        <end position="74"/>
    </location>
</feature>
<feature type="compositionally biased region" description="Acidic residues" evidence="7">
    <location>
        <begin position="79"/>
        <end position="118"/>
    </location>
</feature>
<dbReference type="Gene3D" id="3.40.50.10810">
    <property type="entry name" value="Tandem AAA-ATPase domain"/>
    <property type="match status" value="1"/>
</dbReference>
<accession>A0AAV0U0S6</accession>
<dbReference type="Pfam" id="PF00271">
    <property type="entry name" value="Helicase_C"/>
    <property type="match status" value="1"/>
</dbReference>
<dbReference type="Gene3D" id="3.40.50.300">
    <property type="entry name" value="P-loop containing nucleotide triphosphate hydrolases"/>
    <property type="match status" value="1"/>
</dbReference>
<dbReference type="PROSITE" id="PS51192">
    <property type="entry name" value="HELICASE_ATP_BIND_1"/>
    <property type="match status" value="1"/>
</dbReference>
<feature type="domain" description="Chromo" evidence="8">
    <location>
        <begin position="355"/>
        <end position="438"/>
    </location>
</feature>
<dbReference type="GO" id="GO:0003677">
    <property type="term" value="F:DNA binding"/>
    <property type="evidence" value="ECO:0007669"/>
    <property type="project" value="TreeGrafter"/>
</dbReference>
<dbReference type="GO" id="GO:0005634">
    <property type="term" value="C:nucleus"/>
    <property type="evidence" value="ECO:0007669"/>
    <property type="project" value="UniProtKB-SubCell"/>
</dbReference>
<dbReference type="CDD" id="cd18793">
    <property type="entry name" value="SF2_C_SNF"/>
    <property type="match status" value="1"/>
</dbReference>
<dbReference type="InterPro" id="IPR014001">
    <property type="entry name" value="Helicase_ATP-bd"/>
</dbReference>
<dbReference type="SUPFAM" id="SSF52540">
    <property type="entry name" value="P-loop containing nucleoside triphosphate hydrolases"/>
    <property type="match status" value="2"/>
</dbReference>